<dbReference type="InterPro" id="IPR036167">
    <property type="entry name" value="tRNA_intron_Endo_cat-like_sf"/>
</dbReference>
<evidence type="ECO:0000256" key="5">
    <source>
        <dbReference type="SAM" id="MobiDB-lite"/>
    </source>
</evidence>
<proteinExistence type="inferred from homology"/>
<keyword evidence="4" id="KW-0175">Coiled coil</keyword>
<comment type="caution">
    <text evidence="7">The sequence shown here is derived from an EMBL/GenBank/DDBJ whole genome shotgun (WGS) entry which is preliminary data.</text>
</comment>
<feature type="region of interest" description="Disordered" evidence="5">
    <location>
        <begin position="312"/>
        <end position="355"/>
    </location>
</feature>
<evidence type="ECO:0000259" key="6">
    <source>
        <dbReference type="Pfam" id="PF01974"/>
    </source>
</evidence>
<dbReference type="Gene3D" id="3.40.1350.10">
    <property type="match status" value="1"/>
</dbReference>
<evidence type="ECO:0000256" key="3">
    <source>
        <dbReference type="ARBA" id="ARBA00034031"/>
    </source>
</evidence>
<gene>
    <name evidence="7" type="ORF">VTJ49DRAFT_458</name>
</gene>
<evidence type="ECO:0000313" key="8">
    <source>
        <dbReference type="Proteomes" id="UP001583172"/>
    </source>
</evidence>
<dbReference type="Pfam" id="PF01974">
    <property type="entry name" value="tRNA_int_endo"/>
    <property type="match status" value="1"/>
</dbReference>
<feature type="compositionally biased region" description="Polar residues" evidence="5">
    <location>
        <begin position="530"/>
        <end position="540"/>
    </location>
</feature>
<evidence type="ECO:0000256" key="2">
    <source>
        <dbReference type="ARBA" id="ARBA00012573"/>
    </source>
</evidence>
<name>A0ABR3VGA6_HUMIN</name>
<dbReference type="SUPFAM" id="SSF53032">
    <property type="entry name" value="tRNA-intron endonuclease catalytic domain-like"/>
    <property type="match status" value="1"/>
</dbReference>
<evidence type="ECO:0000256" key="1">
    <source>
        <dbReference type="ARBA" id="ARBA00008078"/>
    </source>
</evidence>
<feature type="domain" description="tRNA intron endonuclease catalytic" evidence="6">
    <location>
        <begin position="640"/>
        <end position="730"/>
    </location>
</feature>
<dbReference type="InterPro" id="IPR006676">
    <property type="entry name" value="tRNA_splic"/>
</dbReference>
<dbReference type="CDD" id="cd22363">
    <property type="entry name" value="tRNA-intron_lyase_C"/>
    <property type="match status" value="1"/>
</dbReference>
<reference evidence="7 8" key="1">
    <citation type="journal article" date="2024" name="Commun. Biol.">
        <title>Comparative genomic analysis of thermophilic fungi reveals convergent evolutionary adaptations and gene losses.</title>
        <authorList>
            <person name="Steindorff A.S."/>
            <person name="Aguilar-Pontes M.V."/>
            <person name="Robinson A.J."/>
            <person name="Andreopoulos B."/>
            <person name="LaButti K."/>
            <person name="Kuo A."/>
            <person name="Mondo S."/>
            <person name="Riley R."/>
            <person name="Otillar R."/>
            <person name="Haridas S."/>
            <person name="Lipzen A."/>
            <person name="Grimwood J."/>
            <person name="Schmutz J."/>
            <person name="Clum A."/>
            <person name="Reid I.D."/>
            <person name="Moisan M.C."/>
            <person name="Butler G."/>
            <person name="Nguyen T.T.M."/>
            <person name="Dewar K."/>
            <person name="Conant G."/>
            <person name="Drula E."/>
            <person name="Henrissat B."/>
            <person name="Hansel C."/>
            <person name="Singer S."/>
            <person name="Hutchinson M.I."/>
            <person name="de Vries R.P."/>
            <person name="Natvig D.O."/>
            <person name="Powell A.J."/>
            <person name="Tsang A."/>
            <person name="Grigoriev I.V."/>
        </authorList>
    </citation>
    <scope>NUCLEOTIDE SEQUENCE [LARGE SCALE GENOMIC DNA]</scope>
    <source>
        <strain evidence="7 8">CBS 620.91</strain>
    </source>
</reference>
<organism evidence="7 8">
    <name type="scientific">Humicola insolens</name>
    <name type="common">Soft-rot fungus</name>
    <dbReference type="NCBI Taxonomy" id="85995"/>
    <lineage>
        <taxon>Eukaryota</taxon>
        <taxon>Fungi</taxon>
        <taxon>Dikarya</taxon>
        <taxon>Ascomycota</taxon>
        <taxon>Pezizomycotina</taxon>
        <taxon>Sordariomycetes</taxon>
        <taxon>Sordariomycetidae</taxon>
        <taxon>Sordariales</taxon>
        <taxon>Chaetomiaceae</taxon>
        <taxon>Mycothermus</taxon>
    </lineage>
</organism>
<evidence type="ECO:0000313" key="7">
    <source>
        <dbReference type="EMBL" id="KAL1840461.1"/>
    </source>
</evidence>
<feature type="region of interest" description="Disordered" evidence="5">
    <location>
        <begin position="187"/>
        <end position="249"/>
    </location>
</feature>
<dbReference type="InterPro" id="IPR006677">
    <property type="entry name" value="tRNA_intron_Endonuc_cat-like"/>
</dbReference>
<feature type="coiled-coil region" evidence="4">
    <location>
        <begin position="141"/>
        <end position="168"/>
    </location>
</feature>
<comment type="catalytic activity">
    <reaction evidence="3">
        <text>pretRNA = a 3'-half-tRNA molecule with a 5'-OH end + a 5'-half-tRNA molecule with a 2',3'-cyclic phosphate end + an intron with a 2',3'-cyclic phosphate and a 5'-hydroxyl terminus.</text>
        <dbReference type="EC" id="4.6.1.16"/>
    </reaction>
</comment>
<dbReference type="PANTHER" id="PTHR21227:SF0">
    <property type="entry name" value="TRNA-SPLICING ENDONUCLEASE SUBUNIT SEN2"/>
    <property type="match status" value="1"/>
</dbReference>
<keyword evidence="8" id="KW-1185">Reference proteome</keyword>
<dbReference type="Proteomes" id="UP001583172">
    <property type="component" value="Unassembled WGS sequence"/>
</dbReference>
<dbReference type="PANTHER" id="PTHR21227">
    <property type="entry name" value="TRNA-SPLICING ENDONUCLEASE SUBUNIT SEN2"/>
    <property type="match status" value="1"/>
</dbReference>
<accession>A0ABR3VGA6</accession>
<evidence type="ECO:0000256" key="4">
    <source>
        <dbReference type="SAM" id="Coils"/>
    </source>
</evidence>
<feature type="compositionally biased region" description="Polar residues" evidence="5">
    <location>
        <begin position="333"/>
        <end position="346"/>
    </location>
</feature>
<dbReference type="EC" id="4.6.1.16" evidence="2"/>
<feature type="region of interest" description="Disordered" evidence="5">
    <location>
        <begin position="1"/>
        <end position="34"/>
    </location>
</feature>
<sequence length="769" mass="82981">MAETTAVRDPAAVEDAPKVVGTAPSARPGERPNVPLNQIYVLPAPIRTFPLPTFYPNNPISLLYLAIAWLRQVLRPPPAEPSVVHTGVWDPETRSVHVREEASIRALWEQGFYGKGSLSRSEPNWLKRELARRGSPEGKTVSEARTELRREERRLAKWERAKVELEAIERQRLAEAAAASLGITNGVESRPVEPAGPVAPSTSVDTDAVVPSSEETRPAPSSSSVKADVAEPASEESAPSDVAEEEPVPVDDAEALTHAAPTTDTNSTGQAKPELELPLRTYKPPVGPAELLALPNSLAELNHLLGHLSTEQSTAGFQRMPPAGPTDLPALPNSLTDLCSSANGHSPKQPPHEVEVKAPVGPAELLALPNSLAESKAALTSPPPESSSRALAEPKAPVGPIELLQLPNSQADLVASTSIEPVVLEAPQTIPAQPAPQETLNGVNHAVDDLVESVSEVNGAAADASETHSASSGEDSADEESAVNGDATHPAGTDGGPVPSTSSPSDESASTTAVNSESPTPTKRRKSVRFSPTVQSTTFVRSDPPSPNHRSGAQKIDLPKESVIANEETLEPSAIENKEHFQLAPEEAFFLAFSLGALRVVDPVTGSPISTEHLLSLFRAHSYFPPRAAGSDELRPDDPFLIHYVVYHHFRSLGWVPRHGIKFGVDWILYQRGPVFDHSEFGIMVMPAYSDAGWEDEDHHEEPRRSWSWLMGVNRVLSHVLKSLVLVYVDVPSPRAFDEEMKRGGIAAALKRYKIREVMVRRFSVNRNR</sequence>
<dbReference type="EMBL" id="JAZGSY010000112">
    <property type="protein sequence ID" value="KAL1840461.1"/>
    <property type="molecule type" value="Genomic_DNA"/>
</dbReference>
<comment type="similarity">
    <text evidence="1">Belongs to the tRNA-intron endonuclease family.</text>
</comment>
<dbReference type="InterPro" id="IPR011856">
    <property type="entry name" value="tRNA_endonuc-like_dom_sf"/>
</dbReference>
<protein>
    <recommendedName>
        <fullName evidence="2">tRNA-intron lyase</fullName>
        <ecNumber evidence="2">4.6.1.16</ecNumber>
    </recommendedName>
</protein>
<feature type="compositionally biased region" description="Low complexity" evidence="5">
    <location>
        <begin position="497"/>
        <end position="512"/>
    </location>
</feature>
<feature type="region of interest" description="Disordered" evidence="5">
    <location>
        <begin position="430"/>
        <end position="557"/>
    </location>
</feature>